<dbReference type="SMART" id="SM00458">
    <property type="entry name" value="RICIN"/>
    <property type="match status" value="2"/>
</dbReference>
<dbReference type="AlphaFoldDB" id="A0A8J4ED17"/>
<keyword evidence="3" id="KW-1185">Reference proteome</keyword>
<comment type="caution">
    <text evidence="2">The sequence shown here is derived from an EMBL/GenBank/DDBJ whole genome shotgun (WGS) entry which is preliminary data.</text>
</comment>
<organism evidence="2 3">
    <name type="scientific">Virgisporangium ochraceum</name>
    <dbReference type="NCBI Taxonomy" id="65505"/>
    <lineage>
        <taxon>Bacteria</taxon>
        <taxon>Bacillati</taxon>
        <taxon>Actinomycetota</taxon>
        <taxon>Actinomycetes</taxon>
        <taxon>Micromonosporales</taxon>
        <taxon>Micromonosporaceae</taxon>
        <taxon>Virgisporangium</taxon>
    </lineage>
</organism>
<dbReference type="SUPFAM" id="SSF50370">
    <property type="entry name" value="Ricin B-like lectins"/>
    <property type="match status" value="2"/>
</dbReference>
<dbReference type="Proteomes" id="UP000635606">
    <property type="component" value="Unassembled WGS sequence"/>
</dbReference>
<sequence length="516" mass="55474">MTSLRAFSRDDEGSMPLAMLLILISVTLSAVMTPILLSQVQSTRTDVRRVHALHAAQAGIDVAMAYIRNTQDKLNDRIGLLNLLPCWGYTGLGGTPAYEGKVDGSSTARYQVSVEYYKKDPRNLLTTLLDRVSCSLGIGPVETPKFALLKATGTDTGTGAIGSTATRTLTATYVFNITNANIPGGLIHVYRDAVSDDLCMAAESGLPTPGRNLRVKKCDYSDPSQIWIYNQYLMIVLSSTRTTDKPLGMCVEMAAPQTAGKNAVVNDCTAVTQPRQQWSTNDSANLQGTTDGVNLNGTCLVVQSPNVDGSNVVGGTCGGPYNNVHTWSLEARVGAGSAGLTTGQVVNFSQFGRCMDITEVNVNKGYLIVWPCKQAPDPNKVLWNQKFTMPAINPLTNSGTGPVTTTNPTTGVKYCLKSPGSTAPGRYVTVTPCPTIPTVDLLWTFFGHNVNYATSYILVDYQLNCMAPTDPKVDKYGSGENVSKIVMAKCNGSTGQKWNAPPNVQMLFPLKDIHED</sequence>
<evidence type="ECO:0000313" key="2">
    <source>
        <dbReference type="EMBL" id="GIJ70108.1"/>
    </source>
</evidence>
<accession>A0A8J4ED17</accession>
<name>A0A8J4ED17_9ACTN</name>
<dbReference type="PROSITE" id="PS50231">
    <property type="entry name" value="RICIN_B_LECTIN"/>
    <property type="match status" value="2"/>
</dbReference>
<evidence type="ECO:0000313" key="3">
    <source>
        <dbReference type="Proteomes" id="UP000635606"/>
    </source>
</evidence>
<dbReference type="Gene3D" id="2.80.10.50">
    <property type="match status" value="2"/>
</dbReference>
<protein>
    <recommendedName>
        <fullName evidence="1">Ricin B lectin domain-containing protein</fullName>
    </recommendedName>
</protein>
<feature type="domain" description="Ricin B lectin" evidence="1">
    <location>
        <begin position="342"/>
        <end position="501"/>
    </location>
</feature>
<dbReference type="EMBL" id="BOPH01000072">
    <property type="protein sequence ID" value="GIJ70108.1"/>
    <property type="molecule type" value="Genomic_DNA"/>
</dbReference>
<dbReference type="RefSeq" id="WP_203930003.1">
    <property type="nucleotide sequence ID" value="NZ_BOPH01000072.1"/>
</dbReference>
<gene>
    <name evidence="2" type="ORF">Voc01_050250</name>
</gene>
<dbReference type="InterPro" id="IPR000772">
    <property type="entry name" value="Ricin_B_lectin"/>
</dbReference>
<evidence type="ECO:0000259" key="1">
    <source>
        <dbReference type="SMART" id="SM00458"/>
    </source>
</evidence>
<dbReference type="CDD" id="cd00161">
    <property type="entry name" value="beta-trefoil_Ricin-like"/>
    <property type="match status" value="1"/>
</dbReference>
<dbReference type="InterPro" id="IPR035992">
    <property type="entry name" value="Ricin_B-like_lectins"/>
</dbReference>
<feature type="domain" description="Ricin B lectin" evidence="1">
    <location>
        <begin position="184"/>
        <end position="330"/>
    </location>
</feature>
<proteinExistence type="predicted"/>
<reference evidence="2" key="1">
    <citation type="submission" date="2021-01" db="EMBL/GenBank/DDBJ databases">
        <title>Whole genome shotgun sequence of Virgisporangium ochraceum NBRC 16418.</title>
        <authorList>
            <person name="Komaki H."/>
            <person name="Tamura T."/>
        </authorList>
    </citation>
    <scope>NUCLEOTIDE SEQUENCE</scope>
    <source>
        <strain evidence="2">NBRC 16418</strain>
    </source>
</reference>